<sequence length="464" mass="54300">MHPFVSQMKKVAETNKSHRESAKKQLFEKMKQRQQASNVGEESSEEGTIISDAKLERLSQQIEQLKRVIEKLEKAEAAKTEKLSSLQTTNQHLNRDLKAFKTELYLAKEKDKEAVRQLEQLNSRTRQLELVNRQIKDETQLEYQNLLEQKTSDLTNDNRKLKAENLQLKRTISRLGYENSGYKYQLKNEMEYNQNRINGLQELVEEQAKQIRYLEELNEIGANQQVGQISETFLKKLDLRKPSHQAAAVDLQRELKHMLEKSRCPEQRSLDLDHKLYIHGYVVQAEEGFLFYDLEQRVYRILTDGIELKSDLPAKAYRIDDDTVKVAKQYSYHYAPQSISRKRKKTNPASALSTKEQNTHMAPLIFFRKLKVLVLGARNRNNYIRKLEECNLQADWFDGYEESPEVLKQKWGAAQIIIVCTRHVPHFVLNILDRRDKRVECLAQDNVKSLLVRVRYTAVKLGLI</sequence>
<keyword evidence="4" id="KW-1185">Reference proteome</keyword>
<accession>A0ABW3UVM8</accession>
<gene>
    <name evidence="3" type="ORF">ACFQ4B_33100</name>
</gene>
<evidence type="ECO:0000256" key="2">
    <source>
        <dbReference type="SAM" id="MobiDB-lite"/>
    </source>
</evidence>
<dbReference type="RefSeq" id="WP_345592523.1">
    <property type="nucleotide sequence ID" value="NZ_BAABJG010000035.1"/>
</dbReference>
<feature type="coiled-coil region" evidence="1">
    <location>
        <begin position="55"/>
        <end position="171"/>
    </location>
</feature>
<feature type="compositionally biased region" description="Basic and acidic residues" evidence="2">
    <location>
        <begin position="10"/>
        <end position="31"/>
    </location>
</feature>
<dbReference type="EMBL" id="JBHTLU010000053">
    <property type="protein sequence ID" value="MFD1224958.1"/>
    <property type="molecule type" value="Genomic_DNA"/>
</dbReference>
<feature type="region of interest" description="Disordered" evidence="2">
    <location>
        <begin position="1"/>
        <end position="47"/>
    </location>
</feature>
<evidence type="ECO:0000256" key="1">
    <source>
        <dbReference type="SAM" id="Coils"/>
    </source>
</evidence>
<proteinExistence type="predicted"/>
<comment type="caution">
    <text evidence="3">The sequence shown here is derived from an EMBL/GenBank/DDBJ whole genome shotgun (WGS) entry which is preliminary data.</text>
</comment>
<name>A0ABW3UVM8_9BACL</name>
<dbReference type="Proteomes" id="UP001597180">
    <property type="component" value="Unassembled WGS sequence"/>
</dbReference>
<reference evidence="4" key="1">
    <citation type="journal article" date="2019" name="Int. J. Syst. Evol. Microbiol.">
        <title>The Global Catalogue of Microorganisms (GCM) 10K type strain sequencing project: providing services to taxonomists for standard genome sequencing and annotation.</title>
        <authorList>
            <consortium name="The Broad Institute Genomics Platform"/>
            <consortium name="The Broad Institute Genome Sequencing Center for Infectious Disease"/>
            <person name="Wu L."/>
            <person name="Ma J."/>
        </authorList>
    </citation>
    <scope>NUCLEOTIDE SEQUENCE [LARGE SCALE GENOMIC DNA]</scope>
    <source>
        <strain evidence="4">CCUG 53270</strain>
    </source>
</reference>
<organism evidence="3 4">
    <name type="scientific">Paenibacillus vulneris</name>
    <dbReference type="NCBI Taxonomy" id="1133364"/>
    <lineage>
        <taxon>Bacteria</taxon>
        <taxon>Bacillati</taxon>
        <taxon>Bacillota</taxon>
        <taxon>Bacilli</taxon>
        <taxon>Bacillales</taxon>
        <taxon>Paenibacillaceae</taxon>
        <taxon>Paenibacillus</taxon>
    </lineage>
</organism>
<evidence type="ECO:0000313" key="4">
    <source>
        <dbReference type="Proteomes" id="UP001597180"/>
    </source>
</evidence>
<evidence type="ECO:0000313" key="3">
    <source>
        <dbReference type="EMBL" id="MFD1224958.1"/>
    </source>
</evidence>
<protein>
    <submittedName>
        <fullName evidence="3">Uncharacterized protein</fullName>
    </submittedName>
</protein>
<keyword evidence="1" id="KW-0175">Coiled coil</keyword>